<keyword evidence="1 2" id="KW-0193">Cuticle</keyword>
<dbReference type="RefSeq" id="XP_028149332.1">
    <property type="nucleotide sequence ID" value="XM_028293531.1"/>
</dbReference>
<dbReference type="PANTHER" id="PTHR12236:SF75">
    <property type="entry name" value="CUTICULAR PROTEIN 62BB, ISOFORM A"/>
    <property type="match status" value="1"/>
</dbReference>
<proteinExistence type="predicted"/>
<evidence type="ECO:0000313" key="4">
    <source>
        <dbReference type="RefSeq" id="XP_028149332.1"/>
    </source>
</evidence>
<dbReference type="InParanoid" id="A0A6P7GTH9"/>
<name>A0A6P7GTH9_DIAVI</name>
<protein>
    <submittedName>
        <fullName evidence="4">Uncharacterized protein LOC114342741</fullName>
    </submittedName>
</protein>
<dbReference type="InterPro" id="IPR000618">
    <property type="entry name" value="Insect_cuticle"/>
</dbReference>
<dbReference type="InterPro" id="IPR051217">
    <property type="entry name" value="Insect_Cuticle_Struc_Prot"/>
</dbReference>
<feature type="compositionally biased region" description="Basic and acidic residues" evidence="3">
    <location>
        <begin position="128"/>
        <end position="147"/>
    </location>
</feature>
<dbReference type="GO" id="GO:0005615">
    <property type="term" value="C:extracellular space"/>
    <property type="evidence" value="ECO:0007669"/>
    <property type="project" value="TreeGrafter"/>
</dbReference>
<dbReference type="Pfam" id="PF00379">
    <property type="entry name" value="Chitin_bind_4"/>
    <property type="match status" value="1"/>
</dbReference>
<dbReference type="AlphaFoldDB" id="A0A6P7GTH9"/>
<dbReference type="PROSITE" id="PS51155">
    <property type="entry name" value="CHIT_BIND_RR_2"/>
    <property type="match status" value="1"/>
</dbReference>
<sequence>MSINNKHEIENKVAVFCCDNSNTNFGGVKMRGTNVYSRLKEYIGINIKVGKSNGCSSHIVHNTIQHAVDGLPAEIETIVLKIASLLIINDLVWAEESESEEESEDIEEDSSSDQREDDEDGSPQKFNNPKEETENSKPESHNPEKQIDIFSYHPPGVSAAVPHFHPIHSPRRGDNSFSYHKLTGPLSKNVQQYLVPNSNQLQAGSQSIDYRGQPDYSFAYGVHDGLSKNSHTHMESRDGNDLHGEYRVLQPDGLVRIVRYVQDPKEGFKMTVTYSKL</sequence>
<dbReference type="GO" id="GO:0031012">
    <property type="term" value="C:extracellular matrix"/>
    <property type="evidence" value="ECO:0007669"/>
    <property type="project" value="TreeGrafter"/>
</dbReference>
<evidence type="ECO:0000256" key="2">
    <source>
        <dbReference type="PROSITE-ProRule" id="PRU00497"/>
    </source>
</evidence>
<reference evidence="4" key="1">
    <citation type="submission" date="2025-08" db="UniProtKB">
        <authorList>
            <consortium name="RefSeq"/>
        </authorList>
    </citation>
    <scope>IDENTIFICATION</scope>
    <source>
        <tissue evidence="4">Whole insect</tissue>
    </source>
</reference>
<dbReference type="GO" id="GO:0042302">
    <property type="term" value="F:structural constituent of cuticle"/>
    <property type="evidence" value="ECO:0007669"/>
    <property type="project" value="UniProtKB-UniRule"/>
</dbReference>
<evidence type="ECO:0000256" key="1">
    <source>
        <dbReference type="ARBA" id="ARBA00022460"/>
    </source>
</evidence>
<accession>A0A6P7GTH9</accession>
<dbReference type="PRINTS" id="PR00947">
    <property type="entry name" value="CUTICLE"/>
</dbReference>
<organism evidence="4">
    <name type="scientific">Diabrotica virgifera virgifera</name>
    <name type="common">western corn rootworm</name>
    <dbReference type="NCBI Taxonomy" id="50390"/>
    <lineage>
        <taxon>Eukaryota</taxon>
        <taxon>Metazoa</taxon>
        <taxon>Ecdysozoa</taxon>
        <taxon>Arthropoda</taxon>
        <taxon>Hexapoda</taxon>
        <taxon>Insecta</taxon>
        <taxon>Pterygota</taxon>
        <taxon>Neoptera</taxon>
        <taxon>Endopterygota</taxon>
        <taxon>Coleoptera</taxon>
        <taxon>Polyphaga</taxon>
        <taxon>Cucujiformia</taxon>
        <taxon>Chrysomeloidea</taxon>
        <taxon>Chrysomelidae</taxon>
        <taxon>Galerucinae</taxon>
        <taxon>Diabroticina</taxon>
        <taxon>Diabroticites</taxon>
        <taxon>Diabrotica</taxon>
    </lineage>
</organism>
<evidence type="ECO:0000256" key="3">
    <source>
        <dbReference type="SAM" id="MobiDB-lite"/>
    </source>
</evidence>
<feature type="compositionally biased region" description="Acidic residues" evidence="3">
    <location>
        <begin position="97"/>
        <end position="121"/>
    </location>
</feature>
<gene>
    <name evidence="4" type="primary">LOC114342741</name>
</gene>
<feature type="region of interest" description="Disordered" evidence="3">
    <location>
        <begin position="97"/>
        <end position="153"/>
    </location>
</feature>
<dbReference type="PANTHER" id="PTHR12236">
    <property type="entry name" value="STRUCTURAL CONTITUENT OF CUTICLE"/>
    <property type="match status" value="1"/>
</dbReference>